<comment type="caution">
    <text evidence="2">The sequence shown here is derived from an EMBL/GenBank/DDBJ whole genome shotgun (WGS) entry which is preliminary data.</text>
</comment>
<feature type="region of interest" description="Disordered" evidence="1">
    <location>
        <begin position="1"/>
        <end position="90"/>
    </location>
</feature>
<feature type="compositionally biased region" description="Basic and acidic residues" evidence="1">
    <location>
        <begin position="1"/>
        <end position="39"/>
    </location>
</feature>
<accession>A0A6L6X7Y9</accession>
<evidence type="ECO:0000313" key="3">
    <source>
        <dbReference type="Proteomes" id="UP000483802"/>
    </source>
</evidence>
<dbReference type="Proteomes" id="UP000483802">
    <property type="component" value="Unassembled WGS sequence"/>
</dbReference>
<gene>
    <name evidence="2" type="ORF">GPA10_33340</name>
</gene>
<feature type="compositionally biased region" description="Basic and acidic residues" evidence="1">
    <location>
        <begin position="51"/>
        <end position="71"/>
    </location>
</feature>
<organism evidence="2 3">
    <name type="scientific">Streptomyces typhae</name>
    <dbReference type="NCBI Taxonomy" id="2681492"/>
    <lineage>
        <taxon>Bacteria</taxon>
        <taxon>Bacillati</taxon>
        <taxon>Actinomycetota</taxon>
        <taxon>Actinomycetes</taxon>
        <taxon>Kitasatosporales</taxon>
        <taxon>Streptomycetaceae</taxon>
        <taxon>Streptomyces</taxon>
    </lineage>
</organism>
<feature type="compositionally biased region" description="Acidic residues" evidence="1">
    <location>
        <begin position="40"/>
        <end position="50"/>
    </location>
</feature>
<dbReference type="AlphaFoldDB" id="A0A6L6X7Y9"/>
<sequence length="90" mass="10160">MHHERDHENHENAANAETHETNEYDASKAGRTSPEHSETAAEEVFDEIEDAETRLPGTERDEKKREKKDGEAGDTLTPSPSAQEDARHDH</sequence>
<keyword evidence="3" id="KW-1185">Reference proteome</keyword>
<proteinExistence type="predicted"/>
<dbReference type="EMBL" id="WPNZ01000024">
    <property type="protein sequence ID" value="MVO89509.1"/>
    <property type="molecule type" value="Genomic_DNA"/>
</dbReference>
<evidence type="ECO:0000256" key="1">
    <source>
        <dbReference type="SAM" id="MobiDB-lite"/>
    </source>
</evidence>
<dbReference type="RefSeq" id="WP_157168729.1">
    <property type="nucleotide sequence ID" value="NZ_WPNZ01000024.1"/>
</dbReference>
<protein>
    <submittedName>
        <fullName evidence="2">Uncharacterized protein</fullName>
    </submittedName>
</protein>
<evidence type="ECO:0000313" key="2">
    <source>
        <dbReference type="EMBL" id="MVO89509.1"/>
    </source>
</evidence>
<reference evidence="2 3" key="1">
    <citation type="submission" date="2019-11" db="EMBL/GenBank/DDBJ databases">
        <title>Streptomyces typhae sp. nov., a novel endophytic actinomycete isolated from the root of cattail pollen (Typha angustifolia L.).</title>
        <authorList>
            <person name="Peng C."/>
        </authorList>
    </citation>
    <scope>NUCLEOTIDE SEQUENCE [LARGE SCALE GENOMIC DNA]</scope>
    <source>
        <strain evidence="3">p1417</strain>
    </source>
</reference>
<name>A0A6L6X7Y9_9ACTN</name>